<protein>
    <recommendedName>
        <fullName evidence="11">G-protein coupled receptors family 1 profile domain-containing protein</fullName>
    </recommendedName>
</protein>
<feature type="transmembrane region" description="Helical" evidence="10">
    <location>
        <begin position="345"/>
        <end position="362"/>
    </location>
</feature>
<keyword evidence="7 9" id="KW-0675">Receptor</keyword>
<dbReference type="Pfam" id="PF00001">
    <property type="entry name" value="7tm_1"/>
    <property type="match status" value="1"/>
</dbReference>
<feature type="transmembrane region" description="Helical" evidence="10">
    <location>
        <begin position="205"/>
        <end position="223"/>
    </location>
</feature>
<dbReference type="GO" id="GO:0006955">
    <property type="term" value="P:immune response"/>
    <property type="evidence" value="ECO:0007669"/>
    <property type="project" value="TreeGrafter"/>
</dbReference>
<dbReference type="InterPro" id="IPR000276">
    <property type="entry name" value="GPCR_Rhodpsn"/>
</dbReference>
<evidence type="ECO:0000256" key="8">
    <source>
        <dbReference type="ARBA" id="ARBA00023224"/>
    </source>
</evidence>
<dbReference type="SUPFAM" id="SSF81321">
    <property type="entry name" value="Family A G protein-coupled receptor-like"/>
    <property type="match status" value="1"/>
</dbReference>
<evidence type="ECO:0000256" key="1">
    <source>
        <dbReference type="ARBA" id="ARBA00004651"/>
    </source>
</evidence>
<dbReference type="PRINTS" id="PR00237">
    <property type="entry name" value="GPCRRHODOPSN"/>
</dbReference>
<accession>A0A3B3ZVL5</accession>
<dbReference type="Ensembl" id="ENSPMGT00000008871.1">
    <property type="protein sequence ID" value="ENSPMGP00000008336.1"/>
    <property type="gene ID" value="ENSPMGG00000006901.1"/>
</dbReference>
<dbReference type="STRING" id="409849.ENSPMGP00000008336"/>
<keyword evidence="6 10" id="KW-0472">Membrane</keyword>
<feature type="domain" description="G-protein coupled receptors family 1 profile" evidence="11">
    <location>
        <begin position="60"/>
        <end position="306"/>
    </location>
</feature>
<evidence type="ECO:0000259" key="11">
    <source>
        <dbReference type="PROSITE" id="PS50262"/>
    </source>
</evidence>
<dbReference type="GO" id="GO:0060326">
    <property type="term" value="P:cell chemotaxis"/>
    <property type="evidence" value="ECO:0007669"/>
    <property type="project" value="TreeGrafter"/>
</dbReference>
<keyword evidence="2" id="KW-1003">Cell membrane</keyword>
<dbReference type="GO" id="GO:0007204">
    <property type="term" value="P:positive regulation of cytosolic calcium ion concentration"/>
    <property type="evidence" value="ECO:0007669"/>
    <property type="project" value="TreeGrafter"/>
</dbReference>
<comment type="subcellular location">
    <subcellularLocation>
        <location evidence="1">Cell membrane</location>
        <topology evidence="1">Multi-pass membrane protein</topology>
    </subcellularLocation>
</comment>
<dbReference type="Gene3D" id="1.20.1070.10">
    <property type="entry name" value="Rhodopsin 7-helix transmembrane proteins"/>
    <property type="match status" value="1"/>
</dbReference>
<dbReference type="CDD" id="cd14984">
    <property type="entry name" value="7tmA_Chemokine_R"/>
    <property type="match status" value="1"/>
</dbReference>
<evidence type="ECO:0000313" key="13">
    <source>
        <dbReference type="Proteomes" id="UP000261520"/>
    </source>
</evidence>
<feature type="transmembrane region" description="Helical" evidence="10">
    <location>
        <begin position="124"/>
        <end position="143"/>
    </location>
</feature>
<dbReference type="PRINTS" id="PR00657">
    <property type="entry name" value="CCCHEMOKINER"/>
</dbReference>
<evidence type="ECO:0000256" key="2">
    <source>
        <dbReference type="ARBA" id="ARBA00022475"/>
    </source>
</evidence>
<keyword evidence="3 9" id="KW-0812">Transmembrane</keyword>
<dbReference type="AlphaFoldDB" id="A0A3B3ZVL5"/>
<dbReference type="PROSITE" id="PS50262">
    <property type="entry name" value="G_PROTEIN_RECEP_F1_2"/>
    <property type="match status" value="1"/>
</dbReference>
<reference evidence="12" key="1">
    <citation type="submission" date="2025-08" db="UniProtKB">
        <authorList>
            <consortium name="Ensembl"/>
        </authorList>
    </citation>
    <scope>IDENTIFICATION</scope>
</reference>
<dbReference type="GO" id="GO:0019957">
    <property type="term" value="F:C-C chemokine binding"/>
    <property type="evidence" value="ECO:0007669"/>
    <property type="project" value="TreeGrafter"/>
</dbReference>
<reference evidence="12" key="2">
    <citation type="submission" date="2025-09" db="UniProtKB">
        <authorList>
            <consortium name="Ensembl"/>
        </authorList>
    </citation>
    <scope>IDENTIFICATION</scope>
</reference>
<feature type="transmembrane region" description="Helical" evidence="10">
    <location>
        <begin position="48"/>
        <end position="69"/>
    </location>
</feature>
<dbReference type="InterPro" id="IPR050119">
    <property type="entry name" value="CCR1-9-like"/>
</dbReference>
<evidence type="ECO:0000256" key="10">
    <source>
        <dbReference type="SAM" id="Phobius"/>
    </source>
</evidence>
<evidence type="ECO:0000256" key="5">
    <source>
        <dbReference type="ARBA" id="ARBA00023040"/>
    </source>
</evidence>
<dbReference type="PROSITE" id="PS00237">
    <property type="entry name" value="G_PROTEIN_RECEP_F1_1"/>
    <property type="match status" value="1"/>
</dbReference>
<evidence type="ECO:0000313" key="12">
    <source>
        <dbReference type="Ensembl" id="ENSPMGP00000008336.1"/>
    </source>
</evidence>
<keyword evidence="13" id="KW-1185">Reference proteome</keyword>
<evidence type="ECO:0000256" key="9">
    <source>
        <dbReference type="RuleBase" id="RU000688"/>
    </source>
</evidence>
<dbReference type="GO" id="GO:0009897">
    <property type="term" value="C:external side of plasma membrane"/>
    <property type="evidence" value="ECO:0007669"/>
    <property type="project" value="TreeGrafter"/>
</dbReference>
<evidence type="ECO:0000256" key="4">
    <source>
        <dbReference type="ARBA" id="ARBA00022989"/>
    </source>
</evidence>
<name>A0A3B3ZVL5_9GOBI</name>
<dbReference type="InterPro" id="IPR017452">
    <property type="entry name" value="GPCR_Rhodpsn_7TM"/>
</dbReference>
<feature type="transmembrane region" description="Helical" evidence="10">
    <location>
        <begin position="164"/>
        <end position="185"/>
    </location>
</feature>
<feature type="transmembrane region" description="Helical" evidence="10">
    <location>
        <begin position="244"/>
        <end position="265"/>
    </location>
</feature>
<organism evidence="12 13">
    <name type="scientific">Periophthalmus magnuspinnatus</name>
    <dbReference type="NCBI Taxonomy" id="409849"/>
    <lineage>
        <taxon>Eukaryota</taxon>
        <taxon>Metazoa</taxon>
        <taxon>Chordata</taxon>
        <taxon>Craniata</taxon>
        <taxon>Vertebrata</taxon>
        <taxon>Euteleostomi</taxon>
        <taxon>Actinopterygii</taxon>
        <taxon>Neopterygii</taxon>
        <taxon>Teleostei</taxon>
        <taxon>Neoteleostei</taxon>
        <taxon>Acanthomorphata</taxon>
        <taxon>Gobiaria</taxon>
        <taxon>Gobiiformes</taxon>
        <taxon>Gobioidei</taxon>
        <taxon>Gobiidae</taxon>
        <taxon>Oxudercinae</taxon>
        <taxon>Periophthalmus</taxon>
    </lineage>
</organism>
<dbReference type="GO" id="GO:0019722">
    <property type="term" value="P:calcium-mediated signaling"/>
    <property type="evidence" value="ECO:0007669"/>
    <property type="project" value="TreeGrafter"/>
</dbReference>
<feature type="transmembrane region" description="Helical" evidence="10">
    <location>
        <begin position="81"/>
        <end position="104"/>
    </location>
</feature>
<comment type="similarity">
    <text evidence="9">Belongs to the G-protein coupled receptor 1 family.</text>
</comment>
<sequence length="378" mass="43385">STPTDTYTEATTILNNSYYDYQYYSENNSKSPCDSETVSNFTSVFLPLLYSLVFILGFTGNGLVVCVVLKYLHRSNLTDLCLLNLAVSDLLFLLTLPLYAHYSAVSHWVFGDFMCHISGGLHNVGFYSSTFFMVAMTLDRYVLIQHVQKASKYRSMKTGMVMTTCVWALSFCISLPAFIFTQVVIERVACEYSPEDRTWIKYNIFSTNILGLVLPVTVMVVCYSRIIPTLMKIRSTQKRRIVKLIICIVVAFFLFWAPYNITLFLDFLRFEGTLTDSCELDTNLILSTTVTETLAFSHCCLNPIIYAFAGQKFMRRSLMMLRKLLPWYCGIKTQILLRFRNQMRLGILMAVDIFNTCLSLFFPVGPVQWNPVCHLYEC</sequence>
<dbReference type="GO" id="GO:0016493">
    <property type="term" value="F:C-C chemokine receptor activity"/>
    <property type="evidence" value="ECO:0007669"/>
    <property type="project" value="TreeGrafter"/>
</dbReference>
<evidence type="ECO:0000256" key="7">
    <source>
        <dbReference type="ARBA" id="ARBA00023170"/>
    </source>
</evidence>
<dbReference type="InterPro" id="IPR000355">
    <property type="entry name" value="Chemokine_rcpt"/>
</dbReference>
<keyword evidence="4 10" id="KW-1133">Transmembrane helix</keyword>
<evidence type="ECO:0000256" key="3">
    <source>
        <dbReference type="ARBA" id="ARBA00022692"/>
    </source>
</evidence>
<evidence type="ECO:0000256" key="6">
    <source>
        <dbReference type="ARBA" id="ARBA00023136"/>
    </source>
</evidence>
<dbReference type="PANTHER" id="PTHR10489">
    <property type="entry name" value="CELL ADHESION MOLECULE"/>
    <property type="match status" value="1"/>
</dbReference>
<keyword evidence="8 9" id="KW-0807">Transducer</keyword>
<keyword evidence="5 9" id="KW-0297">G-protein coupled receptor</keyword>
<feature type="transmembrane region" description="Helical" evidence="10">
    <location>
        <begin position="285"/>
        <end position="309"/>
    </location>
</feature>
<dbReference type="PANTHER" id="PTHR10489:SF686">
    <property type="entry name" value="C-C CHEMOKINE RECEPTOR TYPE 5"/>
    <property type="match status" value="1"/>
</dbReference>
<dbReference type="Proteomes" id="UP000261520">
    <property type="component" value="Unplaced"/>
</dbReference>
<proteinExistence type="inferred from homology"/>